<accession>A0AAW0CVP4</accession>
<evidence type="ECO:0000313" key="2">
    <source>
        <dbReference type="Proteomes" id="UP001362999"/>
    </source>
</evidence>
<dbReference type="EMBL" id="JAWWNJ010000013">
    <property type="protein sequence ID" value="KAK7042891.1"/>
    <property type="molecule type" value="Genomic_DNA"/>
</dbReference>
<organism evidence="1 2">
    <name type="scientific">Favolaschia claudopus</name>
    <dbReference type="NCBI Taxonomy" id="2862362"/>
    <lineage>
        <taxon>Eukaryota</taxon>
        <taxon>Fungi</taxon>
        <taxon>Dikarya</taxon>
        <taxon>Basidiomycota</taxon>
        <taxon>Agaricomycotina</taxon>
        <taxon>Agaricomycetes</taxon>
        <taxon>Agaricomycetidae</taxon>
        <taxon>Agaricales</taxon>
        <taxon>Marasmiineae</taxon>
        <taxon>Mycenaceae</taxon>
        <taxon>Favolaschia</taxon>
    </lineage>
</organism>
<proteinExistence type="predicted"/>
<dbReference type="Proteomes" id="UP001362999">
    <property type="component" value="Unassembled WGS sequence"/>
</dbReference>
<evidence type="ECO:0000313" key="1">
    <source>
        <dbReference type="EMBL" id="KAK7042891.1"/>
    </source>
</evidence>
<keyword evidence="2" id="KW-1185">Reference proteome</keyword>
<gene>
    <name evidence="1" type="ORF">R3P38DRAFT_3449731</name>
</gene>
<reference evidence="1 2" key="1">
    <citation type="journal article" date="2024" name="J Genomics">
        <title>Draft genome sequencing and assembly of Favolaschia claudopus CIRM-BRFM 2984 isolated from oak limbs.</title>
        <authorList>
            <person name="Navarro D."/>
            <person name="Drula E."/>
            <person name="Chaduli D."/>
            <person name="Cazenave R."/>
            <person name="Ahrendt S."/>
            <person name="Wang J."/>
            <person name="Lipzen A."/>
            <person name="Daum C."/>
            <person name="Barry K."/>
            <person name="Grigoriev I.V."/>
            <person name="Favel A."/>
            <person name="Rosso M.N."/>
            <person name="Martin F."/>
        </authorList>
    </citation>
    <scope>NUCLEOTIDE SEQUENCE [LARGE SCALE GENOMIC DNA]</scope>
    <source>
        <strain evidence="1 2">CIRM-BRFM 2984</strain>
    </source>
</reference>
<name>A0AAW0CVP4_9AGAR</name>
<comment type="caution">
    <text evidence="1">The sequence shown here is derived from an EMBL/GenBank/DDBJ whole genome shotgun (WGS) entry which is preliminary data.</text>
</comment>
<dbReference type="AlphaFoldDB" id="A0AAW0CVP4"/>
<sequence>MAIAQRKKAAPSLASPPDAPFRRCSVAPSALSALLRCSVTSSSRPSPFPHTTTHHRLFLLRRVLDAAVHVVAAPVTFNGDAPFAPITLATAPVTLLTEPLPTVAFCCSHHHRRPAHHVSVPPHRPRVAAPSSPLPSDPYLPVTCSHAVNTAKLSPPPLDPPFSLLQYLHNYRYPSPVHSSASRLSPPAALFQTLSATYFPQIFLPRVRRLLGARVGIDCRMLHFDAALCRRSPRSTSRNAEFSRTPRHTHLIYPATQDMAPNATNLRCSA</sequence>
<protein>
    <submittedName>
        <fullName evidence="1">Uncharacterized protein</fullName>
    </submittedName>
</protein>